<evidence type="ECO:0000256" key="2">
    <source>
        <dbReference type="ARBA" id="ARBA00022630"/>
    </source>
</evidence>
<dbReference type="AlphaFoldDB" id="A0A1C7MLA4"/>
<dbReference type="GO" id="GO:0050660">
    <property type="term" value="F:flavin adenine dinucleotide binding"/>
    <property type="evidence" value="ECO:0007669"/>
    <property type="project" value="InterPro"/>
</dbReference>
<evidence type="ECO:0000313" key="5">
    <source>
        <dbReference type="EMBL" id="OBZ77641.1"/>
    </source>
</evidence>
<keyword evidence="6" id="KW-1185">Reference proteome</keyword>
<dbReference type="Gene3D" id="3.50.50.60">
    <property type="entry name" value="FAD/NAD(P)-binding domain"/>
    <property type="match status" value="1"/>
</dbReference>
<dbReference type="InterPro" id="IPR036188">
    <property type="entry name" value="FAD/NAD-bd_sf"/>
</dbReference>
<evidence type="ECO:0000256" key="4">
    <source>
        <dbReference type="ARBA" id="ARBA00023002"/>
    </source>
</evidence>
<dbReference type="Proteomes" id="UP000092993">
    <property type="component" value="Unassembled WGS sequence"/>
</dbReference>
<keyword evidence="4" id="KW-0560">Oxidoreductase</keyword>
<dbReference type="PANTHER" id="PTHR10961:SF7">
    <property type="entry name" value="FAD DEPENDENT OXIDOREDUCTASE DOMAIN-CONTAINING PROTEIN"/>
    <property type="match status" value="1"/>
</dbReference>
<dbReference type="InterPro" id="IPR045170">
    <property type="entry name" value="MTOX"/>
</dbReference>
<evidence type="ECO:0000313" key="6">
    <source>
        <dbReference type="Proteomes" id="UP000092993"/>
    </source>
</evidence>
<gene>
    <name evidence="5" type="ORF">A0H81_02549</name>
</gene>
<evidence type="ECO:0000256" key="1">
    <source>
        <dbReference type="ARBA" id="ARBA00001974"/>
    </source>
</evidence>
<dbReference type="EMBL" id="LUGG01000002">
    <property type="protein sequence ID" value="OBZ77641.1"/>
    <property type="molecule type" value="Genomic_DNA"/>
</dbReference>
<dbReference type="Gene3D" id="3.30.9.10">
    <property type="entry name" value="D-Amino Acid Oxidase, subunit A, domain 2"/>
    <property type="match status" value="1"/>
</dbReference>
<keyword evidence="2" id="KW-0285">Flavoprotein</keyword>
<accession>A0A1C7MLA4</accession>
<sequence>MRSLFELCKELGVDLVQYAAVQAIRPDQSDLSSWFVEGFQSTDKGDTLAPKHFSFKTFKVAITCGAFVNHVLYPSFGFTLDVDIWEMVYQYYSIDPKVSFPKMWFQFANDTPPVSGGKPISNLFYGFPSVPWGPPNLARIAVDTATQVIKDPVDRSHSNIAEEDLENTRQWVAKHIVGISPDPVPVFVGEALQTNVYDNMFVLDYIPEGLLPNAGAGRARSIAVFTAGWGMKFVPLIGRIMKQLLVDGGTNEFDISQFKMDRGGDRLFTCVLWIG</sequence>
<dbReference type="GO" id="GO:0008115">
    <property type="term" value="F:sarcosine oxidase activity"/>
    <property type="evidence" value="ECO:0007669"/>
    <property type="project" value="TreeGrafter"/>
</dbReference>
<comment type="cofactor">
    <cofactor evidence="1">
        <name>FAD</name>
        <dbReference type="ChEBI" id="CHEBI:57692"/>
    </cofactor>
</comment>
<dbReference type="PANTHER" id="PTHR10961">
    <property type="entry name" value="PEROXISOMAL SARCOSINE OXIDASE"/>
    <property type="match status" value="1"/>
</dbReference>
<name>A0A1C7MLA4_GRIFR</name>
<dbReference type="STRING" id="5627.A0A1C7MLA4"/>
<evidence type="ECO:0000256" key="3">
    <source>
        <dbReference type="ARBA" id="ARBA00022827"/>
    </source>
</evidence>
<keyword evidence="3" id="KW-0274">FAD</keyword>
<comment type="caution">
    <text evidence="5">The sequence shown here is derived from an EMBL/GenBank/DDBJ whole genome shotgun (WGS) entry which is preliminary data.</text>
</comment>
<protein>
    <submittedName>
        <fullName evidence="5">Uncharacterized protein</fullName>
    </submittedName>
</protein>
<organism evidence="5 6">
    <name type="scientific">Grifola frondosa</name>
    <name type="common">Maitake</name>
    <name type="synonym">Polyporus frondosus</name>
    <dbReference type="NCBI Taxonomy" id="5627"/>
    <lineage>
        <taxon>Eukaryota</taxon>
        <taxon>Fungi</taxon>
        <taxon>Dikarya</taxon>
        <taxon>Basidiomycota</taxon>
        <taxon>Agaricomycotina</taxon>
        <taxon>Agaricomycetes</taxon>
        <taxon>Polyporales</taxon>
        <taxon>Grifolaceae</taxon>
        <taxon>Grifola</taxon>
    </lineage>
</organism>
<reference evidence="5 6" key="1">
    <citation type="submission" date="2016-03" db="EMBL/GenBank/DDBJ databases">
        <title>Whole genome sequencing of Grifola frondosa 9006-11.</title>
        <authorList>
            <person name="Min B."/>
            <person name="Park H."/>
            <person name="Kim J.-G."/>
            <person name="Cho H."/>
            <person name="Oh Y.-L."/>
            <person name="Kong W.-S."/>
            <person name="Choi I.-G."/>
        </authorList>
    </citation>
    <scope>NUCLEOTIDE SEQUENCE [LARGE SCALE GENOMIC DNA]</scope>
    <source>
        <strain evidence="5 6">9006-11</strain>
    </source>
</reference>
<dbReference type="OrthoDB" id="2219495at2759"/>
<proteinExistence type="predicted"/>